<protein>
    <submittedName>
        <fullName evidence="1">Uncharacterized protein</fullName>
    </submittedName>
</protein>
<dbReference type="Proteomes" id="UP001139559">
    <property type="component" value="Unassembled WGS sequence"/>
</dbReference>
<evidence type="ECO:0000313" key="1">
    <source>
        <dbReference type="EMBL" id="MCK6264495.1"/>
    </source>
</evidence>
<keyword evidence="2" id="KW-1185">Reference proteome</keyword>
<dbReference type="RefSeq" id="WP_248009565.1">
    <property type="nucleotide sequence ID" value="NZ_JAJHVV010000008.1"/>
</dbReference>
<name>A0A9X1XLN9_9VIBR</name>
<proteinExistence type="predicted"/>
<evidence type="ECO:0000313" key="2">
    <source>
        <dbReference type="Proteomes" id="UP001139559"/>
    </source>
</evidence>
<gene>
    <name evidence="1" type="ORF">KP803_14535</name>
</gene>
<organism evidence="1 2">
    <name type="scientific">Vibrio amylolyticus</name>
    <dbReference type="NCBI Taxonomy" id="2847292"/>
    <lineage>
        <taxon>Bacteria</taxon>
        <taxon>Pseudomonadati</taxon>
        <taxon>Pseudomonadota</taxon>
        <taxon>Gammaproteobacteria</taxon>
        <taxon>Vibrionales</taxon>
        <taxon>Vibrionaceae</taxon>
        <taxon>Vibrio</taxon>
    </lineage>
</organism>
<dbReference type="EMBL" id="JAJHVV010000008">
    <property type="protein sequence ID" value="MCK6264495.1"/>
    <property type="molecule type" value="Genomic_DNA"/>
</dbReference>
<sequence length="60" mass="5997">MSNDVSASGDAGQSLLGISVSGALNSKLSGGRHLLPSAVSLRTQRATFTALGSSLHKGTK</sequence>
<comment type="caution">
    <text evidence="1">The sequence shown here is derived from an EMBL/GenBank/DDBJ whole genome shotgun (WGS) entry which is preliminary data.</text>
</comment>
<dbReference type="AlphaFoldDB" id="A0A9X1XLN9"/>
<reference evidence="1" key="1">
    <citation type="submission" date="2021-11" db="EMBL/GenBank/DDBJ databases">
        <title>Vibrio ZSDE26 sp. nov. and Vibrio ZSDZ34 sp. nov., isolated from coastal seawater in Qingdao.</title>
        <authorList>
            <person name="Zhang P."/>
        </authorList>
    </citation>
    <scope>NUCLEOTIDE SEQUENCE</scope>
    <source>
        <strain evidence="1">ZSDE26</strain>
    </source>
</reference>
<accession>A0A9X1XLN9</accession>